<dbReference type="InterPro" id="IPR016176">
    <property type="entry name" value="Cbl-dep_enz_cat"/>
</dbReference>
<evidence type="ECO:0000256" key="2">
    <source>
        <dbReference type="SAM" id="MobiDB-lite"/>
    </source>
</evidence>
<name>A0A0F9SAV3_9ZZZZ</name>
<reference evidence="4" key="1">
    <citation type="journal article" date="2015" name="Nature">
        <title>Complex archaea that bridge the gap between prokaryotes and eukaryotes.</title>
        <authorList>
            <person name="Spang A."/>
            <person name="Saw J.H."/>
            <person name="Jorgensen S.L."/>
            <person name="Zaremba-Niedzwiedzka K."/>
            <person name="Martijn J."/>
            <person name="Lind A.E."/>
            <person name="van Eijk R."/>
            <person name="Schleper C."/>
            <person name="Guy L."/>
            <person name="Ettema T.J."/>
        </authorList>
    </citation>
    <scope>NUCLEOTIDE SEQUENCE</scope>
</reference>
<evidence type="ECO:0000313" key="4">
    <source>
        <dbReference type="EMBL" id="KKN64174.1"/>
    </source>
</evidence>
<evidence type="ECO:0000259" key="3">
    <source>
        <dbReference type="Pfam" id="PF01642"/>
    </source>
</evidence>
<dbReference type="PANTHER" id="PTHR48101:SF1">
    <property type="entry name" value="METHYLMALONYL-COA MUTASE, LARGE SUBUNIT"/>
    <property type="match status" value="1"/>
</dbReference>
<dbReference type="GO" id="GO:0031419">
    <property type="term" value="F:cobalamin binding"/>
    <property type="evidence" value="ECO:0007669"/>
    <property type="project" value="InterPro"/>
</dbReference>
<comment type="caution">
    <text evidence="4">The sequence shown here is derived from an EMBL/GenBank/DDBJ whole genome shotgun (WGS) entry which is preliminary data.</text>
</comment>
<dbReference type="NCBIfam" id="TIGR00641">
    <property type="entry name" value="acid_CoA_mut_N"/>
    <property type="match status" value="1"/>
</dbReference>
<keyword evidence="1" id="KW-0413">Isomerase</keyword>
<evidence type="ECO:0000256" key="1">
    <source>
        <dbReference type="ARBA" id="ARBA00023235"/>
    </source>
</evidence>
<sequence>MFSNEKLEKIKSKRSEWEEKSLSKFTEKGERLEKFETPSGIPLKHVYGPEDISEVDYLEDLGFPGTPPYTRGVYPNMYRGRIWTMRQYSGFADASDTNERFKYLISQGQKGLSIAFDLPTQMGYNSDNKICLGEVGRIGVTVNSLKDFEKVFEDIPLNEVSTSMTINSPTAVLLAMYIAVGEKQGIEPEQLIGTVQNDILKEYVARGTYIFPPKPSLRLVADVIEYCSKKMPRFNTISISGYHMREAGSTAVQEVAFTIADGIAYVEEVLSRGINIDDFAPRLSFFFTTQNNFFEEIAKLRAARRLWSNIMKNRFHAKNPNSLRLRFHTQTAGGTLTAQQPQVNVIRVALQALAAILGGTQSLHTCGADEALAIPTEDSVRLSLRTQQVIAYETGVTDVADPLGGSYYIEYLTNKVEEKALEYIEKIDKMGGITVAIEKAFIQREILNNAYNEQKRIDEGQKKVIGVNTFCIDDEECTIDTFKYDTDSEKKILYLLKELKETRDEELVKIQLDKLKVVIKSSENIMPAMIETVKSYATIQEICDVMREVFGEYKSPQIF</sequence>
<accession>A0A0F9SAV3</accession>
<dbReference type="GO" id="GO:0004494">
    <property type="term" value="F:methylmalonyl-CoA mutase activity"/>
    <property type="evidence" value="ECO:0007669"/>
    <property type="project" value="InterPro"/>
</dbReference>
<proteinExistence type="predicted"/>
<gene>
    <name evidence="4" type="ORF">LCGC14_0494260</name>
</gene>
<dbReference type="Pfam" id="PF01642">
    <property type="entry name" value="MM_CoA_mutase"/>
    <property type="match status" value="1"/>
</dbReference>
<organism evidence="4">
    <name type="scientific">marine sediment metagenome</name>
    <dbReference type="NCBI Taxonomy" id="412755"/>
    <lineage>
        <taxon>unclassified sequences</taxon>
        <taxon>metagenomes</taxon>
        <taxon>ecological metagenomes</taxon>
    </lineage>
</organism>
<dbReference type="InterPro" id="IPR006098">
    <property type="entry name" value="MMCoA_mutase_a_cat"/>
</dbReference>
<feature type="domain" description="Methylmalonyl-CoA mutase alpha/beta chain catalytic" evidence="3">
    <location>
        <begin position="37"/>
        <end position="552"/>
    </location>
</feature>
<dbReference type="EMBL" id="LAZR01000565">
    <property type="protein sequence ID" value="KKN64174.1"/>
    <property type="molecule type" value="Genomic_DNA"/>
</dbReference>
<protein>
    <recommendedName>
        <fullName evidence="3">Methylmalonyl-CoA mutase alpha/beta chain catalytic domain-containing protein</fullName>
    </recommendedName>
</protein>
<feature type="region of interest" description="Disordered" evidence="2">
    <location>
        <begin position="1"/>
        <end position="24"/>
    </location>
</feature>
<dbReference type="PANTHER" id="PTHR48101">
    <property type="entry name" value="METHYLMALONYL-COA MUTASE, MITOCHONDRIAL-RELATED"/>
    <property type="match status" value="1"/>
</dbReference>
<dbReference type="SUPFAM" id="SSF51703">
    <property type="entry name" value="Cobalamin (vitamin B12)-dependent enzymes"/>
    <property type="match status" value="1"/>
</dbReference>
<dbReference type="AlphaFoldDB" id="A0A0F9SAV3"/>
<dbReference type="Gene3D" id="3.20.20.240">
    <property type="entry name" value="Methylmalonyl-CoA mutase"/>
    <property type="match status" value="1"/>
</dbReference>
<dbReference type="InterPro" id="IPR006099">
    <property type="entry name" value="MeMalonylCoA_mutase_a/b_cat"/>
</dbReference>